<keyword evidence="5" id="KW-0812">Transmembrane</keyword>
<evidence type="ECO:0000313" key="7">
    <source>
        <dbReference type="EMBL" id="KAF4105333.1"/>
    </source>
</evidence>
<feature type="compositionally biased region" description="Polar residues" evidence="6">
    <location>
        <begin position="233"/>
        <end position="249"/>
    </location>
</feature>
<dbReference type="GO" id="GO:0005509">
    <property type="term" value="F:calcium ion binding"/>
    <property type="evidence" value="ECO:0007669"/>
    <property type="project" value="InterPro"/>
</dbReference>
<keyword evidence="5" id="KW-0143">Chaperone</keyword>
<dbReference type="InterPro" id="IPR018124">
    <property type="entry name" value="Calret/calnex_CS"/>
</dbReference>
<keyword evidence="3 5" id="KW-0256">Endoplasmic reticulum</keyword>
<dbReference type="PANTHER" id="PTHR11073">
    <property type="entry name" value="CALRETICULIN AND CALNEXIN"/>
    <property type="match status" value="1"/>
</dbReference>
<organism evidence="7 8">
    <name type="scientific">Onychostoma macrolepis</name>
    <dbReference type="NCBI Taxonomy" id="369639"/>
    <lineage>
        <taxon>Eukaryota</taxon>
        <taxon>Metazoa</taxon>
        <taxon>Chordata</taxon>
        <taxon>Craniata</taxon>
        <taxon>Vertebrata</taxon>
        <taxon>Euteleostomi</taxon>
        <taxon>Actinopterygii</taxon>
        <taxon>Neopterygii</taxon>
        <taxon>Teleostei</taxon>
        <taxon>Ostariophysi</taxon>
        <taxon>Cypriniformes</taxon>
        <taxon>Cyprinidae</taxon>
        <taxon>Acrossocheilinae</taxon>
        <taxon>Onychostoma</taxon>
    </lineage>
</organism>
<keyword evidence="5" id="KW-0472">Membrane</keyword>
<dbReference type="GO" id="GO:0005789">
    <property type="term" value="C:endoplasmic reticulum membrane"/>
    <property type="evidence" value="ECO:0007669"/>
    <property type="project" value="TreeGrafter"/>
</dbReference>
<keyword evidence="4" id="KW-1015">Disulfide bond</keyword>
<feature type="compositionally biased region" description="Polar residues" evidence="6">
    <location>
        <begin position="402"/>
        <end position="412"/>
    </location>
</feature>
<keyword evidence="5" id="KW-0732">Signal</keyword>
<feature type="chain" id="PRO_5029938036" description="Calnexin" evidence="5">
    <location>
        <begin position="17"/>
        <end position="412"/>
    </location>
</feature>
<feature type="signal peptide" evidence="5">
    <location>
        <begin position="1"/>
        <end position="16"/>
    </location>
</feature>
<dbReference type="Gene3D" id="2.60.120.200">
    <property type="match status" value="1"/>
</dbReference>
<feature type="compositionally biased region" description="Basic and acidic residues" evidence="6">
    <location>
        <begin position="370"/>
        <end position="382"/>
    </location>
</feature>
<dbReference type="SUPFAM" id="SSF49899">
    <property type="entry name" value="Concanavalin A-like lectins/glucanases"/>
    <property type="match status" value="1"/>
</dbReference>
<dbReference type="GO" id="GO:0006457">
    <property type="term" value="P:protein folding"/>
    <property type="evidence" value="ECO:0007669"/>
    <property type="project" value="InterPro"/>
</dbReference>
<evidence type="ECO:0000256" key="3">
    <source>
        <dbReference type="ARBA" id="ARBA00022824"/>
    </source>
</evidence>
<dbReference type="GO" id="GO:0036503">
    <property type="term" value="P:ERAD pathway"/>
    <property type="evidence" value="ECO:0007669"/>
    <property type="project" value="TreeGrafter"/>
</dbReference>
<comment type="similarity">
    <text evidence="2 5">Belongs to the calreticulin family.</text>
</comment>
<dbReference type="AlphaFoldDB" id="A0A7J6CFD6"/>
<feature type="region of interest" description="Disordered" evidence="6">
    <location>
        <begin position="361"/>
        <end position="412"/>
    </location>
</feature>
<gene>
    <name evidence="7" type="ORF">G5714_014664</name>
</gene>
<proteinExistence type="inferred from homology"/>
<protein>
    <recommendedName>
        <fullName evidence="9">Calnexin</fullName>
    </recommendedName>
</protein>
<dbReference type="EMBL" id="JAAMOB010000014">
    <property type="protein sequence ID" value="KAF4105333.1"/>
    <property type="molecule type" value="Genomic_DNA"/>
</dbReference>
<dbReference type="FunFam" id="2.60.120.200:FF:000430">
    <property type="entry name" value="Si:ch211-274f20.2"/>
    <property type="match status" value="1"/>
</dbReference>
<evidence type="ECO:0000256" key="5">
    <source>
        <dbReference type="RuleBase" id="RU362126"/>
    </source>
</evidence>
<feature type="disulfide bond" evidence="4">
    <location>
        <begin position="117"/>
        <end position="151"/>
    </location>
</feature>
<dbReference type="Pfam" id="PF00262">
    <property type="entry name" value="Calreticulin"/>
    <property type="match status" value="1"/>
</dbReference>
<name>A0A7J6CFD6_9TELE</name>
<dbReference type="PRINTS" id="PR00626">
    <property type="entry name" value="CALRETICULIN"/>
</dbReference>
<feature type="transmembrane region" description="Helical" evidence="5">
    <location>
        <begin position="324"/>
        <end position="345"/>
    </location>
</feature>
<evidence type="ECO:0000256" key="2">
    <source>
        <dbReference type="ARBA" id="ARBA00010983"/>
    </source>
</evidence>
<dbReference type="PANTHER" id="PTHR11073:SF37">
    <property type="entry name" value="CALNEXIN-LIKE"/>
    <property type="match status" value="1"/>
</dbReference>
<dbReference type="GO" id="GO:0051082">
    <property type="term" value="F:unfolded protein binding"/>
    <property type="evidence" value="ECO:0007669"/>
    <property type="project" value="InterPro"/>
</dbReference>
<evidence type="ECO:0000313" key="8">
    <source>
        <dbReference type="Proteomes" id="UP000579812"/>
    </source>
</evidence>
<comment type="subcellular location">
    <subcellularLocation>
        <location evidence="1">Endoplasmic reticulum</location>
    </subcellularLocation>
</comment>
<comment type="caution">
    <text evidence="7">The sequence shown here is derived from an EMBL/GenBank/DDBJ whole genome shotgun (WGS) entry which is preliminary data.</text>
</comment>
<evidence type="ECO:0000256" key="4">
    <source>
        <dbReference type="PIRSR" id="PIRSR601580-3"/>
    </source>
</evidence>
<dbReference type="PROSITE" id="PS00804">
    <property type="entry name" value="CALRETICULIN_2"/>
    <property type="match status" value="1"/>
</dbReference>
<evidence type="ECO:0000256" key="6">
    <source>
        <dbReference type="SAM" id="MobiDB-lite"/>
    </source>
</evidence>
<evidence type="ECO:0000256" key="1">
    <source>
        <dbReference type="ARBA" id="ARBA00004240"/>
    </source>
</evidence>
<accession>A0A7J6CFD6</accession>
<keyword evidence="8" id="KW-1185">Reference proteome</keyword>
<reference evidence="7 8" key="1">
    <citation type="submission" date="2020-04" db="EMBL/GenBank/DDBJ databases">
        <title>Chromosome-level genome assembly of a cyprinid fish Onychostoma macrolepis by integration of Nanopore Sequencing, Bionano and Hi-C technology.</title>
        <authorList>
            <person name="Wang D."/>
        </authorList>
    </citation>
    <scope>NUCLEOTIDE SEQUENCE [LARGE SCALE GENOMIC DNA]</scope>
    <source>
        <strain evidence="7">SWU-2019</strain>
        <tissue evidence="7">Muscle</tissue>
    </source>
</reference>
<evidence type="ECO:0008006" key="9">
    <source>
        <dbReference type="Google" id="ProtNLM"/>
    </source>
</evidence>
<keyword evidence="5" id="KW-1133">Transmembrane helix</keyword>
<dbReference type="Proteomes" id="UP000579812">
    <property type="component" value="Unassembled WGS sequence"/>
</dbReference>
<dbReference type="InterPro" id="IPR013320">
    <property type="entry name" value="ConA-like_dom_sf"/>
</dbReference>
<sequence length="412" mass="46923">MMRFIFCLCVAHISGAQNTYRRVATPEQAYFAEAFDGALDRNWVLSKAVKDEELLKYNGEWVIEESREARLLGNRGLVLKSPGKHHAISAYLRKSYHFTDKPLCLQYEVFFQKGVDCGGAYIKLLSHSDDLRLSQFSDATPYTIMFGPDKCGSTHKIHFIFRHRNPVTGTYEEKHARQSEMDLSDYFIDQRPHLYTLNLYPDNRFEILVDRTLINKGSLLEDMASSAHETQEQEYSANPASGDGVQSSDPKSEQHGSSDGPFIMSPVSAVGFELWSVTADVMFDNIFLSDSLEEARRWTEDSWGQRKTPGVIEKLLMATVKRPWLWGVYVVTVGLPIILFISLMWPDKRFGPPDQDYYYKKTDEAQADARQGREEDAARDEGVTPAAAEAERRAVRRHVTGELSQSQSHLQQ</sequence>
<dbReference type="InterPro" id="IPR001580">
    <property type="entry name" value="Calret/calnex"/>
</dbReference>
<feature type="region of interest" description="Disordered" evidence="6">
    <location>
        <begin position="224"/>
        <end position="260"/>
    </location>
</feature>
<dbReference type="OrthoDB" id="1938156at2759"/>